<gene>
    <name evidence="1" type="primary">XDH1_12</name>
    <name evidence="1" type="ORF">PIB30_041699</name>
</gene>
<protein>
    <submittedName>
        <fullName evidence="1">Xylitol dehydrogenase</fullName>
    </submittedName>
</protein>
<dbReference type="PANTHER" id="PTHR45444:SF3">
    <property type="entry name" value="XANTHINE DEHYDROGENASE"/>
    <property type="match status" value="1"/>
</dbReference>
<dbReference type="Gene3D" id="3.30.365.10">
    <property type="entry name" value="Aldehyde oxidase/xanthine dehydrogenase, molybdopterin binding domain"/>
    <property type="match status" value="1"/>
</dbReference>
<sequence length="90" mass="9880">MSSPGFVFWPKMYQLIIKLGLLFMLTCVGQVIGIVVADTHENAKTAARKVNVKCEDLPAILSIQDAINAGSFHPNAEKCLIKGDVDQCFR</sequence>
<dbReference type="InterPro" id="IPR036856">
    <property type="entry name" value="Ald_Oxase/Xan_DH_a/b_sf"/>
</dbReference>
<organism evidence="1 2">
    <name type="scientific">Stylosanthes scabra</name>
    <dbReference type="NCBI Taxonomy" id="79078"/>
    <lineage>
        <taxon>Eukaryota</taxon>
        <taxon>Viridiplantae</taxon>
        <taxon>Streptophyta</taxon>
        <taxon>Embryophyta</taxon>
        <taxon>Tracheophyta</taxon>
        <taxon>Spermatophyta</taxon>
        <taxon>Magnoliopsida</taxon>
        <taxon>eudicotyledons</taxon>
        <taxon>Gunneridae</taxon>
        <taxon>Pentapetalae</taxon>
        <taxon>rosids</taxon>
        <taxon>fabids</taxon>
        <taxon>Fabales</taxon>
        <taxon>Fabaceae</taxon>
        <taxon>Papilionoideae</taxon>
        <taxon>50 kb inversion clade</taxon>
        <taxon>dalbergioids sensu lato</taxon>
        <taxon>Dalbergieae</taxon>
        <taxon>Pterocarpus clade</taxon>
        <taxon>Stylosanthes</taxon>
    </lineage>
</organism>
<evidence type="ECO:0000313" key="1">
    <source>
        <dbReference type="EMBL" id="MED6171549.1"/>
    </source>
</evidence>
<name>A0ABU6VEC9_9FABA</name>
<proteinExistence type="predicted"/>
<reference evidence="1 2" key="1">
    <citation type="journal article" date="2023" name="Plants (Basel)">
        <title>Bridging the Gap: Combining Genomics and Transcriptomics Approaches to Understand Stylosanthes scabra, an Orphan Legume from the Brazilian Caatinga.</title>
        <authorList>
            <person name="Ferreira-Neto J.R.C."/>
            <person name="da Silva M.D."/>
            <person name="Binneck E."/>
            <person name="de Melo N.F."/>
            <person name="da Silva R.H."/>
            <person name="de Melo A.L.T.M."/>
            <person name="Pandolfi V."/>
            <person name="Bustamante F.O."/>
            <person name="Brasileiro-Vidal A.C."/>
            <person name="Benko-Iseppon A.M."/>
        </authorList>
    </citation>
    <scope>NUCLEOTIDE SEQUENCE [LARGE SCALE GENOMIC DNA]</scope>
    <source>
        <tissue evidence="1">Leaves</tissue>
    </source>
</reference>
<dbReference type="InterPro" id="IPR016208">
    <property type="entry name" value="Ald_Oxase/xanthine_DH-like"/>
</dbReference>
<evidence type="ECO:0000313" key="2">
    <source>
        <dbReference type="Proteomes" id="UP001341840"/>
    </source>
</evidence>
<dbReference type="SUPFAM" id="SSF54665">
    <property type="entry name" value="CO dehydrogenase molybdoprotein N-domain-like"/>
    <property type="match status" value="1"/>
</dbReference>
<dbReference type="EMBL" id="JASCZI010151267">
    <property type="protein sequence ID" value="MED6171549.1"/>
    <property type="molecule type" value="Genomic_DNA"/>
</dbReference>
<dbReference type="Proteomes" id="UP001341840">
    <property type="component" value="Unassembled WGS sequence"/>
</dbReference>
<dbReference type="PANTHER" id="PTHR45444">
    <property type="entry name" value="XANTHINE DEHYDROGENASE"/>
    <property type="match status" value="1"/>
</dbReference>
<comment type="caution">
    <text evidence="1">The sequence shown here is derived from an EMBL/GenBank/DDBJ whole genome shotgun (WGS) entry which is preliminary data.</text>
</comment>
<dbReference type="Gene3D" id="3.90.1170.50">
    <property type="entry name" value="Aldehyde oxidase/xanthine dehydrogenase, a/b hammerhead"/>
    <property type="match status" value="1"/>
</dbReference>
<accession>A0ABU6VEC9</accession>
<keyword evidence="2" id="KW-1185">Reference proteome</keyword>